<accession>A0A0E9PSP5</accession>
<reference evidence="2" key="2">
    <citation type="journal article" date="2015" name="Fish Shellfish Immunol.">
        <title>Early steps in the European eel (Anguilla anguilla)-Vibrio vulnificus interaction in the gills: Role of the RtxA13 toxin.</title>
        <authorList>
            <person name="Callol A."/>
            <person name="Pajuelo D."/>
            <person name="Ebbesson L."/>
            <person name="Teles M."/>
            <person name="MacKenzie S."/>
            <person name="Amaro C."/>
        </authorList>
    </citation>
    <scope>NUCLEOTIDE SEQUENCE</scope>
</reference>
<organism evidence="2">
    <name type="scientific">Anguilla anguilla</name>
    <name type="common">European freshwater eel</name>
    <name type="synonym">Muraena anguilla</name>
    <dbReference type="NCBI Taxonomy" id="7936"/>
    <lineage>
        <taxon>Eukaryota</taxon>
        <taxon>Metazoa</taxon>
        <taxon>Chordata</taxon>
        <taxon>Craniata</taxon>
        <taxon>Vertebrata</taxon>
        <taxon>Euteleostomi</taxon>
        <taxon>Actinopterygii</taxon>
        <taxon>Neopterygii</taxon>
        <taxon>Teleostei</taxon>
        <taxon>Anguilliformes</taxon>
        <taxon>Anguillidae</taxon>
        <taxon>Anguilla</taxon>
    </lineage>
</organism>
<name>A0A0E9PSP5_ANGAN</name>
<proteinExistence type="predicted"/>
<evidence type="ECO:0000256" key="1">
    <source>
        <dbReference type="SAM" id="MobiDB-lite"/>
    </source>
</evidence>
<reference evidence="2" key="1">
    <citation type="submission" date="2014-11" db="EMBL/GenBank/DDBJ databases">
        <authorList>
            <person name="Amaro Gonzalez C."/>
        </authorList>
    </citation>
    <scope>NUCLEOTIDE SEQUENCE</scope>
</reference>
<evidence type="ECO:0000313" key="2">
    <source>
        <dbReference type="EMBL" id="JAH07656.1"/>
    </source>
</evidence>
<dbReference type="EMBL" id="GBXM01100921">
    <property type="protein sequence ID" value="JAH07656.1"/>
    <property type="molecule type" value="Transcribed_RNA"/>
</dbReference>
<feature type="region of interest" description="Disordered" evidence="1">
    <location>
        <begin position="41"/>
        <end position="62"/>
    </location>
</feature>
<dbReference type="AlphaFoldDB" id="A0A0E9PSP5"/>
<sequence length="62" mass="6743">MQSCGFRLDFIAVSLSTPTSRGLQEIDRFTLTACLLARSTRPKQSTAANFPIPPNTESNKVG</sequence>
<protein>
    <submittedName>
        <fullName evidence="2">Uncharacterized protein</fullName>
    </submittedName>
</protein>